<evidence type="ECO:0000313" key="5">
    <source>
        <dbReference type="Proteomes" id="UP000573499"/>
    </source>
</evidence>
<dbReference type="PROSITE" id="PS51257">
    <property type="entry name" value="PROKAR_LIPOPROTEIN"/>
    <property type="match status" value="1"/>
</dbReference>
<name>A0A7W2IMR8_9BURK</name>
<feature type="domain" description="YMGG-like Gly-zipper" evidence="3">
    <location>
        <begin position="70"/>
        <end position="111"/>
    </location>
</feature>
<evidence type="ECO:0000256" key="2">
    <source>
        <dbReference type="SAM" id="SignalP"/>
    </source>
</evidence>
<proteinExistence type="predicted"/>
<protein>
    <recommendedName>
        <fullName evidence="3">YMGG-like Gly-zipper domain-containing protein</fullName>
    </recommendedName>
</protein>
<evidence type="ECO:0000313" key="4">
    <source>
        <dbReference type="EMBL" id="MBA5690060.1"/>
    </source>
</evidence>
<dbReference type="EMBL" id="JACEZU010000014">
    <property type="protein sequence ID" value="MBA5690060.1"/>
    <property type="molecule type" value="Genomic_DNA"/>
</dbReference>
<gene>
    <name evidence="4" type="ORF">H3H39_23720</name>
</gene>
<feature type="signal peptide" evidence="2">
    <location>
        <begin position="1"/>
        <end position="19"/>
    </location>
</feature>
<feature type="region of interest" description="Disordered" evidence="1">
    <location>
        <begin position="147"/>
        <end position="166"/>
    </location>
</feature>
<feature type="chain" id="PRO_5031026192" description="YMGG-like Gly-zipper domain-containing protein" evidence="2">
    <location>
        <begin position="20"/>
        <end position="166"/>
    </location>
</feature>
<reference evidence="4 5" key="1">
    <citation type="submission" date="2020-07" db="EMBL/GenBank/DDBJ databases">
        <title>Novel species isolated from subtropical streams in China.</title>
        <authorList>
            <person name="Lu H."/>
        </authorList>
    </citation>
    <scope>NUCLEOTIDE SEQUENCE [LARGE SCALE GENOMIC DNA]</scope>
    <source>
        <strain evidence="4 5">LX47W</strain>
    </source>
</reference>
<sequence>MKRPLILPATLLLALPALLAGCVSMPTGPSTLVLPGAGKTFDQFRADDFNCRGYAQAQVGSSAEQAAASSTARSAALGTLVGAALGAAVDGGRGAGSGAGVGLVMGTMAGADAGNYAGNNLQRRYDYAYQQCMYAQGHKVPVAGRMMSESQQPGGSYPPPNTPPPR</sequence>
<keyword evidence="5" id="KW-1185">Reference proteome</keyword>
<keyword evidence="2" id="KW-0732">Signal</keyword>
<evidence type="ECO:0000259" key="3">
    <source>
        <dbReference type="Pfam" id="PF13441"/>
    </source>
</evidence>
<evidence type="ECO:0000256" key="1">
    <source>
        <dbReference type="SAM" id="MobiDB-lite"/>
    </source>
</evidence>
<feature type="compositionally biased region" description="Pro residues" evidence="1">
    <location>
        <begin position="156"/>
        <end position="166"/>
    </location>
</feature>
<accession>A0A7W2IMR8</accession>
<dbReference type="Pfam" id="PF13441">
    <property type="entry name" value="Gly-zipper_YMGG"/>
    <property type="match status" value="1"/>
</dbReference>
<comment type="caution">
    <text evidence="4">The sequence shown here is derived from an EMBL/GenBank/DDBJ whole genome shotgun (WGS) entry which is preliminary data.</text>
</comment>
<dbReference type="InterPro" id="IPR027367">
    <property type="entry name" value="Gly-zipper_YMGG"/>
</dbReference>
<dbReference type="Proteomes" id="UP000573499">
    <property type="component" value="Unassembled WGS sequence"/>
</dbReference>
<dbReference type="RefSeq" id="WP_182156855.1">
    <property type="nucleotide sequence ID" value="NZ_JACEZU010000014.1"/>
</dbReference>
<dbReference type="AlphaFoldDB" id="A0A7W2IMR8"/>
<organism evidence="4 5">
    <name type="scientific">Rugamonas apoptosis</name>
    <dbReference type="NCBI Taxonomy" id="2758570"/>
    <lineage>
        <taxon>Bacteria</taxon>
        <taxon>Pseudomonadati</taxon>
        <taxon>Pseudomonadota</taxon>
        <taxon>Betaproteobacteria</taxon>
        <taxon>Burkholderiales</taxon>
        <taxon>Oxalobacteraceae</taxon>
        <taxon>Telluria group</taxon>
        <taxon>Rugamonas</taxon>
    </lineage>
</organism>